<dbReference type="PANTHER" id="PTHR24300:SF403">
    <property type="entry name" value="CYTOCHROME P450 306A1"/>
    <property type="match status" value="1"/>
</dbReference>
<dbReference type="Proteomes" id="UP001187531">
    <property type="component" value="Unassembled WGS sequence"/>
</dbReference>
<evidence type="ECO:0000313" key="10">
    <source>
        <dbReference type="Proteomes" id="UP001187531"/>
    </source>
</evidence>
<keyword evidence="5 7" id="KW-0408">Iron</keyword>
<keyword evidence="8" id="KW-1133">Transmembrane helix</keyword>
<evidence type="ECO:0000256" key="5">
    <source>
        <dbReference type="ARBA" id="ARBA00023004"/>
    </source>
</evidence>
<keyword evidence="10" id="KW-1185">Reference proteome</keyword>
<dbReference type="PANTHER" id="PTHR24300">
    <property type="entry name" value="CYTOCHROME P450 508A4-RELATED"/>
    <property type="match status" value="1"/>
</dbReference>
<evidence type="ECO:0000256" key="8">
    <source>
        <dbReference type="SAM" id="Phobius"/>
    </source>
</evidence>
<dbReference type="FunFam" id="1.10.630.10:FF:000036">
    <property type="entry name" value="CYtochrome P450 family"/>
    <property type="match status" value="1"/>
</dbReference>
<keyword evidence="6" id="KW-0503">Monooxygenase</keyword>
<keyword evidence="4" id="KW-0560">Oxidoreductase</keyword>
<protein>
    <recommendedName>
        <fullName evidence="11">Cytochrome P450</fullName>
    </recommendedName>
</protein>
<evidence type="ECO:0008006" key="11">
    <source>
        <dbReference type="Google" id="ProtNLM"/>
    </source>
</evidence>
<dbReference type="GO" id="GO:0005506">
    <property type="term" value="F:iron ion binding"/>
    <property type="evidence" value="ECO:0007669"/>
    <property type="project" value="InterPro"/>
</dbReference>
<dbReference type="Pfam" id="PF00067">
    <property type="entry name" value="p450"/>
    <property type="match status" value="1"/>
</dbReference>
<keyword evidence="3 7" id="KW-0479">Metal-binding</keyword>
<feature type="binding site" description="axial binding residue" evidence="7">
    <location>
        <position position="437"/>
    </location>
    <ligand>
        <name>heme</name>
        <dbReference type="ChEBI" id="CHEBI:30413"/>
    </ligand>
    <ligandPart>
        <name>Fe</name>
        <dbReference type="ChEBI" id="CHEBI:18248"/>
    </ligandPart>
</feature>
<evidence type="ECO:0000256" key="2">
    <source>
        <dbReference type="ARBA" id="ARBA00010617"/>
    </source>
</evidence>
<evidence type="ECO:0000313" key="9">
    <source>
        <dbReference type="EMBL" id="KAK2711064.1"/>
    </source>
</evidence>
<feature type="transmembrane region" description="Helical" evidence="8">
    <location>
        <begin position="6"/>
        <end position="26"/>
    </location>
</feature>
<dbReference type="PRINTS" id="PR00385">
    <property type="entry name" value="P450"/>
</dbReference>
<comment type="caution">
    <text evidence="9">The sequence shown here is derived from an EMBL/GenBank/DDBJ whole genome shotgun (WGS) entry which is preliminary data.</text>
</comment>
<dbReference type="GO" id="GO:0020037">
    <property type="term" value="F:heme binding"/>
    <property type="evidence" value="ECO:0007669"/>
    <property type="project" value="InterPro"/>
</dbReference>
<evidence type="ECO:0000256" key="6">
    <source>
        <dbReference type="ARBA" id="ARBA00023033"/>
    </source>
</evidence>
<dbReference type="GO" id="GO:0005737">
    <property type="term" value="C:cytoplasm"/>
    <property type="evidence" value="ECO:0007669"/>
    <property type="project" value="TreeGrafter"/>
</dbReference>
<dbReference type="GO" id="GO:0008395">
    <property type="term" value="F:steroid hydroxylase activity"/>
    <property type="evidence" value="ECO:0007669"/>
    <property type="project" value="TreeGrafter"/>
</dbReference>
<comment type="similarity">
    <text evidence="2">Belongs to the cytochrome P450 family.</text>
</comment>
<feature type="transmembrane region" description="Helical" evidence="8">
    <location>
        <begin position="66"/>
        <end position="85"/>
    </location>
</feature>
<evidence type="ECO:0000256" key="4">
    <source>
        <dbReference type="ARBA" id="ARBA00023002"/>
    </source>
</evidence>
<dbReference type="AlphaFoldDB" id="A0AA88HIR5"/>
<keyword evidence="8" id="KW-0472">Membrane</keyword>
<dbReference type="GO" id="GO:0006805">
    <property type="term" value="P:xenobiotic metabolic process"/>
    <property type="evidence" value="ECO:0007669"/>
    <property type="project" value="TreeGrafter"/>
</dbReference>
<evidence type="ECO:0000256" key="7">
    <source>
        <dbReference type="PIRSR" id="PIRSR602401-1"/>
    </source>
</evidence>
<gene>
    <name evidence="9" type="ORF">QYM36_012287</name>
</gene>
<dbReference type="GO" id="GO:0016712">
    <property type="term" value="F:oxidoreductase activity, acting on paired donors, with incorporation or reduction of molecular oxygen, reduced flavin or flavoprotein as one donor, and incorporation of one atom of oxygen"/>
    <property type="evidence" value="ECO:0007669"/>
    <property type="project" value="TreeGrafter"/>
</dbReference>
<organism evidence="9 10">
    <name type="scientific">Artemia franciscana</name>
    <name type="common">Brine shrimp</name>
    <name type="synonym">Artemia sanfranciscana</name>
    <dbReference type="NCBI Taxonomy" id="6661"/>
    <lineage>
        <taxon>Eukaryota</taxon>
        <taxon>Metazoa</taxon>
        <taxon>Ecdysozoa</taxon>
        <taxon>Arthropoda</taxon>
        <taxon>Crustacea</taxon>
        <taxon>Branchiopoda</taxon>
        <taxon>Anostraca</taxon>
        <taxon>Artemiidae</taxon>
        <taxon>Artemia</taxon>
    </lineage>
</organism>
<dbReference type="Gene3D" id="1.10.630.10">
    <property type="entry name" value="Cytochrome P450"/>
    <property type="match status" value="1"/>
</dbReference>
<dbReference type="GO" id="GO:0006082">
    <property type="term" value="P:organic acid metabolic process"/>
    <property type="evidence" value="ECO:0007669"/>
    <property type="project" value="TreeGrafter"/>
</dbReference>
<accession>A0AA88HIR5</accession>
<evidence type="ECO:0000256" key="1">
    <source>
        <dbReference type="ARBA" id="ARBA00001971"/>
    </source>
</evidence>
<reference evidence="9" key="1">
    <citation type="submission" date="2023-07" db="EMBL/GenBank/DDBJ databases">
        <title>Chromosome-level genome assembly of Artemia franciscana.</title>
        <authorList>
            <person name="Jo E."/>
        </authorList>
    </citation>
    <scope>NUCLEOTIDE SEQUENCE</scope>
    <source>
        <tissue evidence="9">Whole body</tissue>
    </source>
</reference>
<sequence length="490" mass="57185">MELFSYFNLQTLFIFVFTFLLVFHLLDRKKRPPGPFCLPIVGYLPFINKEAPYQTLLKLKEKYGNIFAIQMGFVPTLVISDPYLIKRLFLMEAFCGRAPLYLTFGIMQGYGLICSEGQIWRDHRKFVAHVLRNLGKYKTASGRNLIEEVIINGVDDFVMDLRHNTGQPVNITPYLRHSIGNIVNELVFGVTYKMEDETWVYLQHLLDEGFKHVAVAGPLNFLPFLRHLPKFKKTMKFILEGKQKTHIHYEEILQSIDSDKHEYRNVAEAYMIELEKKRGNVGTFTKQQIYHVLADLFGAGTDTAMTTIKWILLYMTKYPDKQERIQEELDSVVGRNNDVQMGDLAKLRYLEAFTMEVQRINNILPLGVPHSCTEDRIVEGYYVKKGTMILPFLWAMNLDPNLWKDPENFRPERFLDEYNNIIKPEFFMPFQTGRRVCLGEDIGKLTISFFVAAVLQNFNVTLKDDYDLNENAEYGFTLVPRYYELIPTCR</sequence>
<keyword evidence="8" id="KW-0812">Transmembrane</keyword>
<dbReference type="InterPro" id="IPR050182">
    <property type="entry name" value="Cytochrome_P450_fam2"/>
</dbReference>
<dbReference type="EMBL" id="JAVRJZ010000016">
    <property type="protein sequence ID" value="KAK2711063.1"/>
    <property type="molecule type" value="Genomic_DNA"/>
</dbReference>
<dbReference type="InterPro" id="IPR002401">
    <property type="entry name" value="Cyt_P450_E_grp-I"/>
</dbReference>
<proteinExistence type="inferred from homology"/>
<dbReference type="InterPro" id="IPR001128">
    <property type="entry name" value="Cyt_P450"/>
</dbReference>
<dbReference type="InterPro" id="IPR036396">
    <property type="entry name" value="Cyt_P450_sf"/>
</dbReference>
<dbReference type="EMBL" id="JAVRJZ010000016">
    <property type="protein sequence ID" value="KAK2711064.1"/>
    <property type="molecule type" value="Genomic_DNA"/>
</dbReference>
<name>A0AA88HIR5_ARTSF</name>
<dbReference type="PRINTS" id="PR00463">
    <property type="entry name" value="EP450I"/>
</dbReference>
<evidence type="ECO:0000256" key="3">
    <source>
        <dbReference type="ARBA" id="ARBA00022723"/>
    </source>
</evidence>
<comment type="cofactor">
    <cofactor evidence="1 7">
        <name>heme</name>
        <dbReference type="ChEBI" id="CHEBI:30413"/>
    </cofactor>
</comment>
<keyword evidence="7" id="KW-0349">Heme</keyword>
<dbReference type="SUPFAM" id="SSF48264">
    <property type="entry name" value="Cytochrome P450"/>
    <property type="match status" value="1"/>
</dbReference>